<organism evidence="2 3">
    <name type="scientific">Ataeniobius toweri</name>
    <dbReference type="NCBI Taxonomy" id="208326"/>
    <lineage>
        <taxon>Eukaryota</taxon>
        <taxon>Metazoa</taxon>
        <taxon>Chordata</taxon>
        <taxon>Craniata</taxon>
        <taxon>Vertebrata</taxon>
        <taxon>Euteleostomi</taxon>
        <taxon>Actinopterygii</taxon>
        <taxon>Neopterygii</taxon>
        <taxon>Teleostei</taxon>
        <taxon>Neoteleostei</taxon>
        <taxon>Acanthomorphata</taxon>
        <taxon>Ovalentaria</taxon>
        <taxon>Atherinomorphae</taxon>
        <taxon>Cyprinodontiformes</taxon>
        <taxon>Goodeidae</taxon>
        <taxon>Ataeniobius</taxon>
    </lineage>
</organism>
<evidence type="ECO:0000256" key="1">
    <source>
        <dbReference type="SAM" id="MobiDB-lite"/>
    </source>
</evidence>
<sequence>FPCADFRLTLEYPWTSSLKPSTSSQELLDNLLHSWQPSGSSFPSPLCNLFAIQCSGQDSPTSPVSPLSFSATHTRTKSPDSAHSSGVIICSYHSQEGGVHS</sequence>
<feature type="non-terminal residue" evidence="2">
    <location>
        <position position="1"/>
    </location>
</feature>
<evidence type="ECO:0000313" key="3">
    <source>
        <dbReference type="Proteomes" id="UP001345963"/>
    </source>
</evidence>
<accession>A0ABU7B165</accession>
<gene>
    <name evidence="2" type="ORF">ATANTOWER_025916</name>
</gene>
<name>A0ABU7B165_9TELE</name>
<feature type="region of interest" description="Disordered" evidence="1">
    <location>
        <begin position="57"/>
        <end position="84"/>
    </location>
</feature>
<evidence type="ECO:0000313" key="2">
    <source>
        <dbReference type="EMBL" id="MED6243736.1"/>
    </source>
</evidence>
<proteinExistence type="predicted"/>
<comment type="caution">
    <text evidence="2">The sequence shown here is derived from an EMBL/GenBank/DDBJ whole genome shotgun (WGS) entry which is preliminary data.</text>
</comment>
<dbReference type="Proteomes" id="UP001345963">
    <property type="component" value="Unassembled WGS sequence"/>
</dbReference>
<dbReference type="EMBL" id="JAHUTI010035564">
    <property type="protein sequence ID" value="MED6243736.1"/>
    <property type="molecule type" value="Genomic_DNA"/>
</dbReference>
<protein>
    <submittedName>
        <fullName evidence="2">Uncharacterized protein</fullName>
    </submittedName>
</protein>
<reference evidence="2 3" key="1">
    <citation type="submission" date="2021-07" db="EMBL/GenBank/DDBJ databases">
        <authorList>
            <person name="Palmer J.M."/>
        </authorList>
    </citation>
    <scope>NUCLEOTIDE SEQUENCE [LARGE SCALE GENOMIC DNA]</scope>
    <source>
        <strain evidence="2 3">AT_MEX2019</strain>
        <tissue evidence="2">Muscle</tissue>
    </source>
</reference>
<keyword evidence="3" id="KW-1185">Reference proteome</keyword>